<dbReference type="InterPro" id="IPR005036">
    <property type="entry name" value="CBM21_dom"/>
</dbReference>
<feature type="domain" description="CBM21" evidence="2">
    <location>
        <begin position="184"/>
        <end position="294"/>
    </location>
</feature>
<keyword evidence="4" id="KW-1185">Reference proteome</keyword>
<accession>A0AAN8L9K4</accession>
<dbReference type="PANTHER" id="PTHR12307">
    <property type="entry name" value="PROTEIN PHOSPHATASE 1 REGULATORY SUBUNIT"/>
    <property type="match status" value="1"/>
</dbReference>
<dbReference type="GO" id="GO:0000164">
    <property type="term" value="C:protein phosphatase type 1 complex"/>
    <property type="evidence" value="ECO:0007669"/>
    <property type="project" value="TreeGrafter"/>
</dbReference>
<dbReference type="EMBL" id="JAGTTL010000022">
    <property type="protein sequence ID" value="KAK6305370.1"/>
    <property type="molecule type" value="Genomic_DNA"/>
</dbReference>
<feature type="region of interest" description="Disordered" evidence="1">
    <location>
        <begin position="128"/>
        <end position="159"/>
    </location>
</feature>
<dbReference type="AlphaFoldDB" id="A0AAN8L9K4"/>
<reference evidence="3 4" key="1">
    <citation type="submission" date="2021-04" db="EMBL/GenBank/DDBJ databases">
        <authorList>
            <person name="De Guttry C."/>
            <person name="Zahm M."/>
            <person name="Klopp C."/>
            <person name="Cabau C."/>
            <person name="Louis A."/>
            <person name="Berthelot C."/>
            <person name="Parey E."/>
            <person name="Roest Crollius H."/>
            <person name="Montfort J."/>
            <person name="Robinson-Rechavi M."/>
            <person name="Bucao C."/>
            <person name="Bouchez O."/>
            <person name="Gislard M."/>
            <person name="Lluch J."/>
            <person name="Milhes M."/>
            <person name="Lampietro C."/>
            <person name="Lopez Roques C."/>
            <person name="Donnadieu C."/>
            <person name="Braasch I."/>
            <person name="Desvignes T."/>
            <person name="Postlethwait J."/>
            <person name="Bobe J."/>
            <person name="Wedekind C."/>
            <person name="Guiguen Y."/>
        </authorList>
    </citation>
    <scope>NUCLEOTIDE SEQUENCE [LARGE SCALE GENOMIC DNA]</scope>
    <source>
        <strain evidence="3">Cs_M1</strain>
        <tissue evidence="3">Blood</tissue>
    </source>
</reference>
<dbReference type="InterPro" id="IPR050782">
    <property type="entry name" value="PP1_regulatory_subunit_3"/>
</dbReference>
<protein>
    <recommendedName>
        <fullName evidence="2">CBM21 domain-containing protein</fullName>
    </recommendedName>
</protein>
<dbReference type="Proteomes" id="UP001356427">
    <property type="component" value="Unassembled WGS sequence"/>
</dbReference>
<name>A0AAN8L9K4_9TELE</name>
<dbReference type="PROSITE" id="PS51159">
    <property type="entry name" value="CBM21"/>
    <property type="match status" value="1"/>
</dbReference>
<proteinExistence type="predicted"/>
<feature type="compositionally biased region" description="Low complexity" evidence="1">
    <location>
        <begin position="75"/>
        <end position="91"/>
    </location>
</feature>
<feature type="region of interest" description="Disordered" evidence="1">
    <location>
        <begin position="71"/>
        <end position="98"/>
    </location>
</feature>
<dbReference type="Gene3D" id="2.60.40.2440">
    <property type="entry name" value="Carbohydrate binding type-21 domain"/>
    <property type="match status" value="1"/>
</dbReference>
<gene>
    <name evidence="3" type="ORF">J4Q44_G00241500</name>
</gene>
<evidence type="ECO:0000259" key="2">
    <source>
        <dbReference type="PROSITE" id="PS51159"/>
    </source>
</evidence>
<feature type="compositionally biased region" description="Low complexity" evidence="1">
    <location>
        <begin position="129"/>
        <end position="156"/>
    </location>
</feature>
<dbReference type="GO" id="GO:2001069">
    <property type="term" value="F:glycogen binding"/>
    <property type="evidence" value="ECO:0007669"/>
    <property type="project" value="TreeGrafter"/>
</dbReference>
<organism evidence="3 4">
    <name type="scientific">Coregonus suidteri</name>
    <dbReference type="NCBI Taxonomy" id="861788"/>
    <lineage>
        <taxon>Eukaryota</taxon>
        <taxon>Metazoa</taxon>
        <taxon>Chordata</taxon>
        <taxon>Craniata</taxon>
        <taxon>Vertebrata</taxon>
        <taxon>Euteleostomi</taxon>
        <taxon>Actinopterygii</taxon>
        <taxon>Neopterygii</taxon>
        <taxon>Teleostei</taxon>
        <taxon>Protacanthopterygii</taxon>
        <taxon>Salmoniformes</taxon>
        <taxon>Salmonidae</taxon>
        <taxon>Coregoninae</taxon>
        <taxon>Coregonus</taxon>
    </lineage>
</organism>
<dbReference type="GO" id="GO:0008157">
    <property type="term" value="F:protein phosphatase 1 binding"/>
    <property type="evidence" value="ECO:0007669"/>
    <property type="project" value="TreeGrafter"/>
</dbReference>
<comment type="caution">
    <text evidence="3">The sequence shown here is derived from an EMBL/GenBank/DDBJ whole genome shotgun (WGS) entry which is preliminary data.</text>
</comment>
<dbReference type="Pfam" id="PF03370">
    <property type="entry name" value="CBM_21"/>
    <property type="match status" value="1"/>
</dbReference>
<evidence type="ECO:0000256" key="1">
    <source>
        <dbReference type="SAM" id="MobiDB-lite"/>
    </source>
</evidence>
<dbReference type="GO" id="GO:0005979">
    <property type="term" value="P:regulation of glycogen biosynthetic process"/>
    <property type="evidence" value="ECO:0007669"/>
    <property type="project" value="TreeGrafter"/>
</dbReference>
<evidence type="ECO:0000313" key="4">
    <source>
        <dbReference type="Proteomes" id="UP001356427"/>
    </source>
</evidence>
<evidence type="ECO:0000313" key="3">
    <source>
        <dbReference type="EMBL" id="KAK6305370.1"/>
    </source>
</evidence>
<dbReference type="InterPro" id="IPR038175">
    <property type="entry name" value="CBM21_dom_sf"/>
</dbReference>
<dbReference type="PANTHER" id="PTHR12307:SF15">
    <property type="entry name" value="PROTEIN PHOSPHATASE 1 REGULATORY SUBUNIT 3C"/>
    <property type="match status" value="1"/>
</dbReference>
<sequence>MAFIEFGVNFPALHVFGDHSIPQQSAMPVDLAIQLCLSRSPPICHLLGVSPLKALRPPFQTIDFQTLRAGLRTAPPSSSSSSSSPEWSESRSCVHRNSASPKKKRVVFADTKGLSLTAVRLYIPDNSLSPSTAQGADSSSSSSTPRPSSSPRLQSLWPGPAVGQQRWRLRLAFPQPTADFTTFHARLQEALVQLESCSVTERSLSGTVRVCNVGFEKSVHVRVTFDSWRSHRDIACSYLQQRYSDFKTDAFAFDVPLPQNLDPSKRLEFCVSFRPGSGATPRWDNNKGQNYRVCVAPDGSGYNQAPVMAPYHHPLPPPASP</sequence>